<reference evidence="1 2" key="1">
    <citation type="journal article" date="2016" name="Mol. Biol. Evol.">
        <title>Comparative Genomics of Early-Diverging Mushroom-Forming Fungi Provides Insights into the Origins of Lignocellulose Decay Capabilities.</title>
        <authorList>
            <person name="Nagy L.G."/>
            <person name="Riley R."/>
            <person name="Tritt A."/>
            <person name="Adam C."/>
            <person name="Daum C."/>
            <person name="Floudas D."/>
            <person name="Sun H."/>
            <person name="Yadav J.S."/>
            <person name="Pangilinan J."/>
            <person name="Larsson K.H."/>
            <person name="Matsuura K."/>
            <person name="Barry K."/>
            <person name="Labutti K."/>
            <person name="Kuo R."/>
            <person name="Ohm R.A."/>
            <person name="Bhattacharya S.S."/>
            <person name="Shirouzu T."/>
            <person name="Yoshinaga Y."/>
            <person name="Martin F.M."/>
            <person name="Grigoriev I.V."/>
            <person name="Hibbett D.S."/>
        </authorList>
    </citation>
    <scope>NUCLEOTIDE SEQUENCE [LARGE SCALE GENOMIC DNA]</scope>
    <source>
        <strain evidence="1 2">HHB12733</strain>
    </source>
</reference>
<dbReference type="EMBL" id="KV424007">
    <property type="protein sequence ID" value="KZT54791.1"/>
    <property type="molecule type" value="Genomic_DNA"/>
</dbReference>
<dbReference type="AlphaFoldDB" id="A0A165EFZ8"/>
<protein>
    <recommendedName>
        <fullName evidence="3">F-box domain-containing protein</fullName>
    </recommendedName>
</protein>
<evidence type="ECO:0000313" key="2">
    <source>
        <dbReference type="Proteomes" id="UP000076842"/>
    </source>
</evidence>
<proteinExistence type="predicted"/>
<sequence>MGLLFPRLQRLRLERLDYPSIGMDLLYFGELPSLPELHLGLVFTSLALLTRLMPALRLLILHPANIEFCLVPFDFFDLSPQLECVELKSDRCKLEERFLERFCPSSAVDGDIAHINAPSLKRLVIRGGSLIKPMLQEMMAYRAQSVFPPHDWDIELEDVFVVSEDDYLSYKNGALIRKWSTKDDSIDSLDAR</sequence>
<dbReference type="Proteomes" id="UP000076842">
    <property type="component" value="Unassembled WGS sequence"/>
</dbReference>
<evidence type="ECO:0008006" key="3">
    <source>
        <dbReference type="Google" id="ProtNLM"/>
    </source>
</evidence>
<gene>
    <name evidence="1" type="ORF">CALCODRAFT_485269</name>
</gene>
<name>A0A165EFZ8_9BASI</name>
<evidence type="ECO:0000313" key="1">
    <source>
        <dbReference type="EMBL" id="KZT54791.1"/>
    </source>
</evidence>
<dbReference type="OrthoDB" id="10625238at2759"/>
<organism evidence="1 2">
    <name type="scientific">Calocera cornea HHB12733</name>
    <dbReference type="NCBI Taxonomy" id="1353952"/>
    <lineage>
        <taxon>Eukaryota</taxon>
        <taxon>Fungi</taxon>
        <taxon>Dikarya</taxon>
        <taxon>Basidiomycota</taxon>
        <taxon>Agaricomycotina</taxon>
        <taxon>Dacrymycetes</taxon>
        <taxon>Dacrymycetales</taxon>
        <taxon>Dacrymycetaceae</taxon>
        <taxon>Calocera</taxon>
    </lineage>
</organism>
<keyword evidence="2" id="KW-1185">Reference proteome</keyword>
<dbReference type="InParanoid" id="A0A165EFZ8"/>
<accession>A0A165EFZ8</accession>